<evidence type="ECO:0000313" key="3">
    <source>
        <dbReference type="Proteomes" id="UP000076066"/>
    </source>
</evidence>
<dbReference type="STRING" id="1549855.AY555_00375"/>
<dbReference type="SUPFAM" id="SSF75708">
    <property type="entry name" value="Chemotaxis phosphatase CheZ"/>
    <property type="match status" value="1"/>
</dbReference>
<dbReference type="Pfam" id="PF04344">
    <property type="entry name" value="CheZ"/>
    <property type="match status" value="1"/>
</dbReference>
<dbReference type="Proteomes" id="UP000076066">
    <property type="component" value="Chromosome"/>
</dbReference>
<name>A0A143DCN1_9PROT</name>
<gene>
    <name evidence="2" type="ORF">AY555_00375</name>
</gene>
<feature type="coiled-coil region" evidence="1">
    <location>
        <begin position="93"/>
        <end position="120"/>
    </location>
</feature>
<evidence type="ECO:0000256" key="1">
    <source>
        <dbReference type="SAM" id="Coils"/>
    </source>
</evidence>
<dbReference type="InterPro" id="IPR007439">
    <property type="entry name" value="Chemotax_Pase_CheZ"/>
</dbReference>
<reference evidence="2 3" key="1">
    <citation type="submission" date="2016-02" db="EMBL/GenBank/DDBJ databases">
        <title>Complete Genome of H5569, the type strain of the newly described species Haematospirillium jordaniae.</title>
        <authorList>
            <person name="Nicholson A.C."/>
            <person name="Humrighouse B.W."/>
            <person name="Loparov V."/>
            <person name="McQuiston J.R."/>
        </authorList>
    </citation>
    <scope>NUCLEOTIDE SEQUENCE [LARGE SCALE GENOMIC DNA]</scope>
    <source>
        <strain evidence="2 3">H5569</strain>
    </source>
</reference>
<proteinExistence type="predicted"/>
<dbReference type="Gene3D" id="1.10.287.500">
    <property type="entry name" value="Helix hairpin bin"/>
    <property type="match status" value="1"/>
</dbReference>
<dbReference type="AlphaFoldDB" id="A0A143DCN1"/>
<dbReference type="OrthoDB" id="7269965at2"/>
<accession>A0A143DCN1</accession>
<dbReference type="RefSeq" id="WP_066131921.1">
    <property type="nucleotide sequence ID" value="NZ_CP014525.1"/>
</dbReference>
<dbReference type="EMBL" id="CP014525">
    <property type="protein sequence ID" value="AMW33878.1"/>
    <property type="molecule type" value="Genomic_DNA"/>
</dbReference>
<organism evidence="2 3">
    <name type="scientific">Haematospirillum jordaniae</name>
    <dbReference type="NCBI Taxonomy" id="1549855"/>
    <lineage>
        <taxon>Bacteria</taxon>
        <taxon>Pseudomonadati</taxon>
        <taxon>Pseudomonadota</taxon>
        <taxon>Alphaproteobacteria</taxon>
        <taxon>Rhodospirillales</taxon>
        <taxon>Novispirillaceae</taxon>
        <taxon>Haematospirillum</taxon>
    </lineage>
</organism>
<dbReference type="GeneID" id="53315618"/>
<keyword evidence="3" id="KW-1185">Reference proteome</keyword>
<sequence>MDKGRSPRKMFTAEVQLRNRYGGDASPAGGAVVAASDPEMRDEVSALKNEVSHLSHLLRTYVIPPEDEQKAADGEPDPEDPLVQEFERQRAEVRILKMELRALANSIQETKREIAQLRTSDGDSDRLDIVAGELDAVVGATERATDGILEAAEKIDNAAQNLRSKADDAYFAHLAEDISEHVVSIFEHANFQDITGQRINKVVSTLKFVEERIDKMINIWGQETFEELLAEMPDTPAGDDERRLLNGPQMAERAISQGDIDKLFG</sequence>
<keyword evidence="1" id="KW-0175">Coiled coil</keyword>
<evidence type="ECO:0000313" key="2">
    <source>
        <dbReference type="EMBL" id="AMW33878.1"/>
    </source>
</evidence>
<protein>
    <submittedName>
        <fullName evidence="2">Uncharacterized protein</fullName>
    </submittedName>
</protein>
<dbReference type="KEGG" id="hjo:AY555_00375"/>